<evidence type="ECO:0000256" key="6">
    <source>
        <dbReference type="ARBA" id="ARBA00022679"/>
    </source>
</evidence>
<evidence type="ECO:0000256" key="4">
    <source>
        <dbReference type="ARBA" id="ARBA00022630"/>
    </source>
</evidence>
<evidence type="ECO:0000256" key="5">
    <source>
        <dbReference type="ARBA" id="ARBA00022643"/>
    </source>
</evidence>
<dbReference type="GO" id="GO:0008531">
    <property type="term" value="F:riboflavin kinase activity"/>
    <property type="evidence" value="ECO:0007669"/>
    <property type="project" value="UniProtKB-UniRule"/>
</dbReference>
<reference evidence="17 18" key="1">
    <citation type="submission" date="2019-04" db="EMBL/GenBank/DDBJ databases">
        <authorList>
            <person name="Jiang L."/>
        </authorList>
    </citation>
    <scope>NUCLEOTIDE SEQUENCE [LARGE SCALE GENOMIC DNA]</scope>
    <source>
        <strain evidence="17 18">YIM 131861</strain>
    </source>
</reference>
<dbReference type="InterPro" id="IPR004821">
    <property type="entry name" value="Cyt_trans-like"/>
</dbReference>
<dbReference type="RefSeq" id="WP_136423093.1">
    <property type="nucleotide sequence ID" value="NZ_SSSN01000003.1"/>
</dbReference>
<keyword evidence="8 15" id="KW-0547">Nucleotide-binding</keyword>
<keyword evidence="7 15" id="KW-0548">Nucleotidyltransferase</keyword>
<feature type="domain" description="Riboflavin kinase" evidence="16">
    <location>
        <begin position="184"/>
        <end position="309"/>
    </location>
</feature>
<keyword evidence="6 15" id="KW-0808">Transferase</keyword>
<evidence type="ECO:0000256" key="3">
    <source>
        <dbReference type="ARBA" id="ARBA00005201"/>
    </source>
</evidence>
<comment type="catalytic activity">
    <reaction evidence="14 15">
        <text>FMN + ATP + H(+) = FAD + diphosphate</text>
        <dbReference type="Rhea" id="RHEA:17237"/>
        <dbReference type="ChEBI" id="CHEBI:15378"/>
        <dbReference type="ChEBI" id="CHEBI:30616"/>
        <dbReference type="ChEBI" id="CHEBI:33019"/>
        <dbReference type="ChEBI" id="CHEBI:57692"/>
        <dbReference type="ChEBI" id="CHEBI:58210"/>
        <dbReference type="EC" id="2.7.7.2"/>
    </reaction>
</comment>
<evidence type="ECO:0000256" key="7">
    <source>
        <dbReference type="ARBA" id="ARBA00022695"/>
    </source>
</evidence>
<dbReference type="GO" id="GO:0003919">
    <property type="term" value="F:FMN adenylyltransferase activity"/>
    <property type="evidence" value="ECO:0007669"/>
    <property type="project" value="UniProtKB-UniRule"/>
</dbReference>
<evidence type="ECO:0000256" key="14">
    <source>
        <dbReference type="ARBA" id="ARBA00049494"/>
    </source>
</evidence>
<dbReference type="AlphaFoldDB" id="A0A4S4FZN3"/>
<dbReference type="PANTHER" id="PTHR22749:SF6">
    <property type="entry name" value="RIBOFLAVIN KINASE"/>
    <property type="match status" value="1"/>
</dbReference>
<name>A0A4S4FZN3_9MICO</name>
<dbReference type="SMART" id="SM00904">
    <property type="entry name" value="Flavokinase"/>
    <property type="match status" value="1"/>
</dbReference>
<keyword evidence="12" id="KW-0511">Multifunctional enzyme</keyword>
<evidence type="ECO:0000256" key="13">
    <source>
        <dbReference type="ARBA" id="ARBA00047880"/>
    </source>
</evidence>
<dbReference type="NCBIfam" id="NF004160">
    <property type="entry name" value="PRK05627.1-3"/>
    <property type="match status" value="1"/>
</dbReference>
<dbReference type="EMBL" id="SSSN01000003">
    <property type="protein sequence ID" value="THG35555.1"/>
    <property type="molecule type" value="Genomic_DNA"/>
</dbReference>
<comment type="caution">
    <text evidence="17">The sequence shown here is derived from an EMBL/GenBank/DDBJ whole genome shotgun (WGS) entry which is preliminary data.</text>
</comment>
<evidence type="ECO:0000256" key="11">
    <source>
        <dbReference type="ARBA" id="ARBA00022840"/>
    </source>
</evidence>
<evidence type="ECO:0000256" key="1">
    <source>
        <dbReference type="ARBA" id="ARBA00002121"/>
    </source>
</evidence>
<dbReference type="SUPFAM" id="SSF52374">
    <property type="entry name" value="Nucleotidylyl transferase"/>
    <property type="match status" value="1"/>
</dbReference>
<comment type="catalytic activity">
    <reaction evidence="13 15">
        <text>riboflavin + ATP = FMN + ADP + H(+)</text>
        <dbReference type="Rhea" id="RHEA:14357"/>
        <dbReference type="ChEBI" id="CHEBI:15378"/>
        <dbReference type="ChEBI" id="CHEBI:30616"/>
        <dbReference type="ChEBI" id="CHEBI:57986"/>
        <dbReference type="ChEBI" id="CHEBI:58210"/>
        <dbReference type="ChEBI" id="CHEBI:456216"/>
        <dbReference type="EC" id="2.7.1.26"/>
    </reaction>
</comment>
<organism evidence="17 18">
    <name type="scientific">Orlajensenia flava</name>
    <dbReference type="NCBI Taxonomy" id="2565934"/>
    <lineage>
        <taxon>Bacteria</taxon>
        <taxon>Bacillati</taxon>
        <taxon>Actinomycetota</taxon>
        <taxon>Actinomycetes</taxon>
        <taxon>Micrococcales</taxon>
        <taxon>Microbacteriaceae</taxon>
        <taxon>Orlajensenia</taxon>
    </lineage>
</organism>
<evidence type="ECO:0000313" key="18">
    <source>
        <dbReference type="Proteomes" id="UP000307380"/>
    </source>
</evidence>
<keyword evidence="9 15" id="KW-0418">Kinase</keyword>
<dbReference type="OrthoDB" id="9803667at2"/>
<dbReference type="InterPro" id="IPR023465">
    <property type="entry name" value="Riboflavin_kinase_dom_sf"/>
</dbReference>
<dbReference type="InterPro" id="IPR015864">
    <property type="entry name" value="FAD_synthase"/>
</dbReference>
<evidence type="ECO:0000256" key="12">
    <source>
        <dbReference type="ARBA" id="ARBA00023268"/>
    </source>
</evidence>
<dbReference type="Gene3D" id="3.40.50.620">
    <property type="entry name" value="HUPs"/>
    <property type="match status" value="1"/>
</dbReference>
<accession>A0A4S4FZN3</accession>
<keyword evidence="11 15" id="KW-0067">ATP-binding</keyword>
<dbReference type="Pfam" id="PF06574">
    <property type="entry name" value="FAD_syn"/>
    <property type="match status" value="1"/>
</dbReference>
<comment type="pathway">
    <text evidence="3 15">Cofactor biosynthesis; FMN biosynthesis; FMN from riboflavin (ATP route): step 1/1.</text>
</comment>
<dbReference type="NCBIfam" id="TIGR00125">
    <property type="entry name" value="cyt_tran_rel"/>
    <property type="match status" value="1"/>
</dbReference>
<gene>
    <name evidence="17" type="ORF">E6C70_05805</name>
</gene>
<dbReference type="EC" id="2.7.1.26" evidence="15"/>
<dbReference type="GO" id="GO:0009398">
    <property type="term" value="P:FMN biosynthetic process"/>
    <property type="evidence" value="ECO:0007669"/>
    <property type="project" value="UniProtKB-UniRule"/>
</dbReference>
<dbReference type="InterPro" id="IPR023468">
    <property type="entry name" value="Riboflavin_kinase"/>
</dbReference>
<evidence type="ECO:0000256" key="15">
    <source>
        <dbReference type="PIRNR" id="PIRNR004491"/>
    </source>
</evidence>
<dbReference type="EC" id="2.7.7.2" evidence="15"/>
<evidence type="ECO:0000256" key="9">
    <source>
        <dbReference type="ARBA" id="ARBA00022777"/>
    </source>
</evidence>
<evidence type="ECO:0000256" key="2">
    <source>
        <dbReference type="ARBA" id="ARBA00004726"/>
    </source>
</evidence>
<dbReference type="FunFam" id="2.40.30.30:FF:000003">
    <property type="entry name" value="Riboflavin biosynthesis protein"/>
    <property type="match status" value="1"/>
</dbReference>
<keyword evidence="10 15" id="KW-0274">FAD</keyword>
<keyword evidence="5 15" id="KW-0288">FMN</keyword>
<evidence type="ECO:0000313" key="17">
    <source>
        <dbReference type="EMBL" id="THG35555.1"/>
    </source>
</evidence>
<dbReference type="FunFam" id="3.40.50.620:FF:000021">
    <property type="entry name" value="Riboflavin biosynthesis protein"/>
    <property type="match status" value="1"/>
</dbReference>
<dbReference type="UniPathway" id="UPA00277">
    <property type="reaction ID" value="UER00407"/>
</dbReference>
<comment type="function">
    <text evidence="1">Catalyzes the phosphorylation of riboflavin to FMN followed by the adenylation of FMN to FAD.</text>
</comment>
<keyword evidence="4 15" id="KW-0285">Flavoprotein</keyword>
<evidence type="ECO:0000256" key="8">
    <source>
        <dbReference type="ARBA" id="ARBA00022741"/>
    </source>
</evidence>
<dbReference type="InterPro" id="IPR015865">
    <property type="entry name" value="Riboflavin_kinase_bac/euk"/>
</dbReference>
<comment type="similarity">
    <text evidence="15">Belongs to the ribF family.</text>
</comment>
<proteinExistence type="inferred from homology"/>
<dbReference type="GO" id="GO:0009231">
    <property type="term" value="P:riboflavin biosynthetic process"/>
    <property type="evidence" value="ECO:0007669"/>
    <property type="project" value="InterPro"/>
</dbReference>
<dbReference type="SUPFAM" id="SSF82114">
    <property type="entry name" value="Riboflavin kinase-like"/>
    <property type="match status" value="1"/>
</dbReference>
<dbReference type="GO" id="GO:0006747">
    <property type="term" value="P:FAD biosynthetic process"/>
    <property type="evidence" value="ECO:0007669"/>
    <property type="project" value="UniProtKB-UniRule"/>
</dbReference>
<dbReference type="GO" id="GO:0005524">
    <property type="term" value="F:ATP binding"/>
    <property type="evidence" value="ECO:0007669"/>
    <property type="project" value="UniProtKB-UniRule"/>
</dbReference>
<dbReference type="InterPro" id="IPR014729">
    <property type="entry name" value="Rossmann-like_a/b/a_fold"/>
</dbReference>
<sequence>MNTFSGLDEVPADWPASVVTIGKFDGVHSGHRAVIRRMLELADAEGLASVVVTFDRNPLALLRPELCPVSLVSVEQKLELLAETGVDATVLLAFDEAFAAQTPDEFVDAVLTGVLHARTVLVGADFRYGARGAGTVETLKASGAERGFRVVVVDDVRPDGEHRVSSTWIRRLLDDGDVVAASGLLGHTPSVRGEVVHGAARGRELGYPTANLSPESEGLIPADGVYAGRLIDGGVSYPAAISVGNNPTFEGVPQKQVEAYVIDEDLDLYGHVVTVQFTERIRGQVAFTGIDPLIEQIRDDVERARAILA</sequence>
<dbReference type="NCBIfam" id="TIGR00083">
    <property type="entry name" value="ribF"/>
    <property type="match status" value="1"/>
</dbReference>
<dbReference type="CDD" id="cd02064">
    <property type="entry name" value="FAD_synthetase_N"/>
    <property type="match status" value="1"/>
</dbReference>
<protein>
    <recommendedName>
        <fullName evidence="15">Riboflavin biosynthesis protein</fullName>
    </recommendedName>
    <domain>
        <recommendedName>
            <fullName evidence="15">Riboflavin kinase</fullName>
            <ecNumber evidence="15">2.7.1.26</ecNumber>
        </recommendedName>
        <alternativeName>
            <fullName evidence="15">Flavokinase</fullName>
        </alternativeName>
    </domain>
    <domain>
        <recommendedName>
            <fullName evidence="15">FMN adenylyltransferase</fullName>
            <ecNumber evidence="15">2.7.7.2</ecNumber>
        </recommendedName>
        <alternativeName>
            <fullName evidence="15">FAD pyrophosphorylase</fullName>
        </alternativeName>
        <alternativeName>
            <fullName evidence="15">FAD synthase</fullName>
        </alternativeName>
    </domain>
</protein>
<dbReference type="UniPathway" id="UPA00276">
    <property type="reaction ID" value="UER00406"/>
</dbReference>
<comment type="pathway">
    <text evidence="2 15">Cofactor biosynthesis; FAD biosynthesis; FAD from FMN: step 1/1.</text>
</comment>
<dbReference type="Gene3D" id="2.40.30.30">
    <property type="entry name" value="Riboflavin kinase-like"/>
    <property type="match status" value="1"/>
</dbReference>
<keyword evidence="18" id="KW-1185">Reference proteome</keyword>
<dbReference type="PIRSF" id="PIRSF004491">
    <property type="entry name" value="FAD_Synth"/>
    <property type="match status" value="1"/>
</dbReference>
<dbReference type="Proteomes" id="UP000307380">
    <property type="component" value="Unassembled WGS sequence"/>
</dbReference>
<dbReference type="Pfam" id="PF01687">
    <property type="entry name" value="Flavokinase"/>
    <property type="match status" value="1"/>
</dbReference>
<evidence type="ECO:0000259" key="16">
    <source>
        <dbReference type="SMART" id="SM00904"/>
    </source>
</evidence>
<dbReference type="InterPro" id="IPR002606">
    <property type="entry name" value="Riboflavin_kinase_bac"/>
</dbReference>
<dbReference type="PANTHER" id="PTHR22749">
    <property type="entry name" value="RIBOFLAVIN KINASE/FMN ADENYLYLTRANSFERASE"/>
    <property type="match status" value="1"/>
</dbReference>
<evidence type="ECO:0000256" key="10">
    <source>
        <dbReference type="ARBA" id="ARBA00022827"/>
    </source>
</evidence>